<dbReference type="AlphaFoldDB" id="A0A7K4BZF3"/>
<evidence type="ECO:0000313" key="3">
    <source>
        <dbReference type="EMBL" id="NMA44572.1"/>
    </source>
</evidence>
<evidence type="ECO:0000256" key="1">
    <source>
        <dbReference type="SAM" id="MobiDB-lite"/>
    </source>
</evidence>
<accession>A0A7K4BZF3</accession>
<comment type="caution">
    <text evidence="3">The sequence shown here is derived from an EMBL/GenBank/DDBJ whole genome shotgun (WGS) entry which is preliminary data.</text>
</comment>
<feature type="region of interest" description="Disordered" evidence="1">
    <location>
        <begin position="1"/>
        <end position="27"/>
    </location>
</feature>
<dbReference type="EMBL" id="JAAZKV010000018">
    <property type="protein sequence ID" value="NMA44572.1"/>
    <property type="molecule type" value="Genomic_DNA"/>
</dbReference>
<evidence type="ECO:0000259" key="2">
    <source>
        <dbReference type="Pfam" id="PF18477"/>
    </source>
</evidence>
<proteinExistence type="predicted"/>
<sequence length="162" mass="18967">MPKLLNKNKQKQNNNKKEKNNQKQKTNKILNNTDFVPIILDTNFLLTMVRYKIHGLEEIKTKIKCKFFTMSRVMFELEALGKREKKIAKELLLVKQIIKNNEIKIIDSTMEDVDTELVEKSKQGNIIATNDKNLRERIKKAGGKSIYIRSLNFIETSEIEQN</sequence>
<gene>
    <name evidence="3" type="ORF">GX950_02065</name>
</gene>
<dbReference type="SUPFAM" id="SSF88723">
    <property type="entry name" value="PIN domain-like"/>
    <property type="match status" value="1"/>
</dbReference>
<name>A0A7K4BZF3_9ARCH</name>
<dbReference type="Pfam" id="PF18477">
    <property type="entry name" value="PIN_9"/>
    <property type="match status" value="1"/>
</dbReference>
<protein>
    <recommendedName>
        <fullName evidence="2">VapC9 PIN-like domain-containing protein</fullName>
    </recommendedName>
</protein>
<dbReference type="InterPro" id="IPR041120">
    <property type="entry name" value="PIN_9"/>
</dbReference>
<dbReference type="Gene3D" id="3.40.50.1010">
    <property type="entry name" value="5'-nuclease"/>
    <property type="match status" value="1"/>
</dbReference>
<dbReference type="Proteomes" id="UP000526302">
    <property type="component" value="Unassembled WGS sequence"/>
</dbReference>
<reference evidence="3 4" key="1">
    <citation type="journal article" date="2020" name="Biotechnol. Biofuels">
        <title>New insights from the biogas microbiome by comprehensive genome-resolved metagenomics of nearly 1600 species originating from multiple anaerobic digesters.</title>
        <authorList>
            <person name="Campanaro S."/>
            <person name="Treu L."/>
            <person name="Rodriguez-R L.M."/>
            <person name="Kovalovszki A."/>
            <person name="Ziels R.M."/>
            <person name="Maus I."/>
            <person name="Zhu X."/>
            <person name="Kougias P.G."/>
            <person name="Basile A."/>
            <person name="Luo G."/>
            <person name="Schluter A."/>
            <person name="Konstantinidis K.T."/>
            <person name="Angelidaki I."/>
        </authorList>
    </citation>
    <scope>NUCLEOTIDE SEQUENCE [LARGE SCALE GENOMIC DNA]</scope>
    <source>
        <strain evidence="3">AS22ysBPME_79</strain>
    </source>
</reference>
<dbReference type="InterPro" id="IPR029060">
    <property type="entry name" value="PIN-like_dom_sf"/>
</dbReference>
<feature type="domain" description="VapC9 PIN-like" evidence="2">
    <location>
        <begin position="38"/>
        <end position="149"/>
    </location>
</feature>
<feature type="compositionally biased region" description="Basic residues" evidence="1">
    <location>
        <begin position="1"/>
        <end position="10"/>
    </location>
</feature>
<evidence type="ECO:0000313" key="4">
    <source>
        <dbReference type="Proteomes" id="UP000526302"/>
    </source>
</evidence>
<organism evidence="3 4">
    <name type="scientific">Candidatus Iainarchaeum sp</name>
    <dbReference type="NCBI Taxonomy" id="3101447"/>
    <lineage>
        <taxon>Archaea</taxon>
        <taxon>Candidatus Iainarchaeota</taxon>
        <taxon>Candidatus Iainarchaeia</taxon>
        <taxon>Candidatus Iainarchaeales</taxon>
        <taxon>Candidatus Iainarchaeaceae</taxon>
        <taxon>Candidatus Iainarchaeum</taxon>
    </lineage>
</organism>